<name>Q392M0_BURL3</name>
<dbReference type="PROSITE" id="PS00455">
    <property type="entry name" value="AMP_BINDING"/>
    <property type="match status" value="1"/>
</dbReference>
<reference evidence="5" key="1">
    <citation type="submission" date="2005-10" db="EMBL/GenBank/DDBJ databases">
        <title>Complete sequence of chromosome 2 of Burkholderia sp. 383.</title>
        <authorList>
            <consortium name="US DOE Joint Genome Institute"/>
            <person name="Copeland A."/>
            <person name="Lucas S."/>
            <person name="Lapidus A."/>
            <person name="Barry K."/>
            <person name="Detter J.C."/>
            <person name="Glavina T."/>
            <person name="Hammon N."/>
            <person name="Israni S."/>
            <person name="Pitluck S."/>
            <person name="Chain P."/>
            <person name="Malfatti S."/>
            <person name="Shin M."/>
            <person name="Vergez L."/>
            <person name="Schmutz J."/>
            <person name="Larimer F."/>
            <person name="Land M."/>
            <person name="Kyrpides N."/>
            <person name="Lykidis A."/>
            <person name="Richardson P."/>
        </authorList>
    </citation>
    <scope>NUCLEOTIDE SEQUENCE [LARGE SCALE GENOMIC DNA]</scope>
    <source>
        <strain evidence="5">383</strain>
    </source>
</reference>
<dbReference type="AlphaFoldDB" id="Q392M0"/>
<evidence type="ECO:0000256" key="2">
    <source>
        <dbReference type="ARBA" id="ARBA00022598"/>
    </source>
</evidence>
<dbReference type="InterPro" id="IPR000873">
    <property type="entry name" value="AMP-dep_synth/lig_dom"/>
</dbReference>
<proteinExistence type="inferred from homology"/>
<dbReference type="InterPro" id="IPR045851">
    <property type="entry name" value="AMP-bd_C_sf"/>
</dbReference>
<protein>
    <submittedName>
        <fullName evidence="5">AMP-dependent synthetase and ligase</fullName>
        <ecNumber evidence="5">6.2.1.26</ecNumber>
    </submittedName>
</protein>
<keyword evidence="2 5" id="KW-0436">Ligase</keyword>
<dbReference type="HOGENOM" id="CLU_000022_59_0_4"/>
<dbReference type="PANTHER" id="PTHR43767:SF7">
    <property type="entry name" value="MEDIUM_LONG-CHAIN-FATTY-ACID--COA LIGASE FADD8"/>
    <property type="match status" value="1"/>
</dbReference>
<dbReference type="InterPro" id="IPR025110">
    <property type="entry name" value="AMP-bd_C"/>
</dbReference>
<accession>Q392M0</accession>
<dbReference type="Gene3D" id="3.40.50.12780">
    <property type="entry name" value="N-terminal domain of ligase-like"/>
    <property type="match status" value="1"/>
</dbReference>
<organism evidence="5 6">
    <name type="scientific">Burkholderia lata (strain ATCC 17760 / DSM 23089 / LMG 22485 / NCIMB 9086 / R18194 / 383)</name>
    <dbReference type="NCBI Taxonomy" id="482957"/>
    <lineage>
        <taxon>Bacteria</taxon>
        <taxon>Pseudomonadati</taxon>
        <taxon>Pseudomonadota</taxon>
        <taxon>Betaproteobacteria</taxon>
        <taxon>Burkholderiales</taxon>
        <taxon>Burkholderiaceae</taxon>
        <taxon>Burkholderia</taxon>
        <taxon>Burkholderia cepacia complex</taxon>
    </lineage>
</organism>
<evidence type="ECO:0000259" key="3">
    <source>
        <dbReference type="Pfam" id="PF00501"/>
    </source>
</evidence>
<dbReference type="PANTHER" id="PTHR43767">
    <property type="entry name" value="LONG-CHAIN-FATTY-ACID--COA LIGASE"/>
    <property type="match status" value="1"/>
</dbReference>
<dbReference type="GO" id="GO:0008756">
    <property type="term" value="F:o-succinylbenzoate-CoA ligase activity"/>
    <property type="evidence" value="ECO:0007669"/>
    <property type="project" value="UniProtKB-EC"/>
</dbReference>
<dbReference type="PATRIC" id="fig|482957.22.peg.6267"/>
<feature type="domain" description="AMP-dependent synthetase/ligase" evidence="3">
    <location>
        <begin position="25"/>
        <end position="390"/>
    </location>
</feature>
<evidence type="ECO:0000256" key="1">
    <source>
        <dbReference type="ARBA" id="ARBA00006432"/>
    </source>
</evidence>
<dbReference type="InterPro" id="IPR042099">
    <property type="entry name" value="ANL_N_sf"/>
</dbReference>
<evidence type="ECO:0000313" key="6">
    <source>
        <dbReference type="Proteomes" id="UP000002705"/>
    </source>
</evidence>
<dbReference type="KEGG" id="bur:Bcep18194_B2485"/>
<dbReference type="Proteomes" id="UP000002705">
    <property type="component" value="Chromosome 2"/>
</dbReference>
<dbReference type="Pfam" id="PF00501">
    <property type="entry name" value="AMP-binding"/>
    <property type="match status" value="1"/>
</dbReference>
<evidence type="ECO:0000313" key="5">
    <source>
        <dbReference type="EMBL" id="ABB12596.1"/>
    </source>
</evidence>
<sequence length="534" mass="58322">MPGHLTDWRHCSTRRIVLSFAYFLRRAARYWGSQPAVIHRDRAVTYRQLDERSTRLANALRGLGFAPGTRIAVQARNCIELVEIECALYKAGLVKAALNPRFTAAEAADVVGNCAPAAFIGGRGYTDYTPDSPGFSSVERFVSIGGATTGYLDYDTLVAKGSDTPPDYQPAPDDLAVLHFSSGSTGRIKAAMQSYGNRLASLRKIVLGMDRPVQPGDRLALIGPITHASGMLMQPYLFCGATLVLFDAFEPAHFLADVARQRITHTFMVPAMVNMLLNAPELAQADLRSLKVLGYGAAPMAPARIEEAWARIGPVLSQGYGASESTSGVTRLGIADHAHALLHDRERLASCGRPLGETEVRVVDADGREVEGDAIGEIVIRGADVFQGYWNAPELTREVLVDGWLHTGDLARTDRDGFIYLVDRKHDMIISGGFNVYPTEVEAALYRHEGVLEACVVGVPDDKWGEAVKAVVVLRAGRDAQANDLVVHCRAQLADYKLPRSIDFVAELPKNANGKIARKLVREQYWRGVARRVN</sequence>
<dbReference type="EC" id="6.2.1.26" evidence="5"/>
<dbReference type="SUPFAM" id="SSF56801">
    <property type="entry name" value="Acetyl-CoA synthetase-like"/>
    <property type="match status" value="1"/>
</dbReference>
<feature type="domain" description="AMP-binding enzyme C-terminal" evidence="4">
    <location>
        <begin position="440"/>
        <end position="515"/>
    </location>
</feature>
<dbReference type="FunFam" id="3.30.300.30:FF:000008">
    <property type="entry name" value="2,3-dihydroxybenzoate-AMP ligase"/>
    <property type="match status" value="1"/>
</dbReference>
<gene>
    <name evidence="5" type="ordered locus">Bcep18194_B2485</name>
</gene>
<dbReference type="InterPro" id="IPR050237">
    <property type="entry name" value="ATP-dep_AMP-bd_enzyme"/>
</dbReference>
<dbReference type="EMBL" id="CP000152">
    <property type="protein sequence ID" value="ABB12596.1"/>
    <property type="molecule type" value="Genomic_DNA"/>
</dbReference>
<dbReference type="InterPro" id="IPR020845">
    <property type="entry name" value="AMP-binding_CS"/>
</dbReference>
<comment type="similarity">
    <text evidence="1">Belongs to the ATP-dependent AMP-binding enzyme family.</text>
</comment>
<evidence type="ECO:0000259" key="4">
    <source>
        <dbReference type="Pfam" id="PF13193"/>
    </source>
</evidence>
<dbReference type="Gene3D" id="3.30.300.30">
    <property type="match status" value="1"/>
</dbReference>
<keyword evidence="6" id="KW-1185">Reference proteome</keyword>
<dbReference type="Pfam" id="PF13193">
    <property type="entry name" value="AMP-binding_C"/>
    <property type="match status" value="1"/>
</dbReference>